<keyword evidence="2" id="KW-1185">Reference proteome</keyword>
<name>A0ABP7X8B6_9FLAO</name>
<organism evidence="1 2">
    <name type="scientific">Aquimarina addita</name>
    <dbReference type="NCBI Taxonomy" id="870485"/>
    <lineage>
        <taxon>Bacteria</taxon>
        <taxon>Pseudomonadati</taxon>
        <taxon>Bacteroidota</taxon>
        <taxon>Flavobacteriia</taxon>
        <taxon>Flavobacteriales</taxon>
        <taxon>Flavobacteriaceae</taxon>
        <taxon>Aquimarina</taxon>
    </lineage>
</organism>
<dbReference type="RefSeq" id="WP_344923822.1">
    <property type="nucleotide sequence ID" value="NZ_BAABCW010000001.1"/>
</dbReference>
<sequence length="105" mass="12098">MSSLQDDQMVVEILNFFYPKNTITVHTINDELKDLAAKMYAEALESSQVMHLVPRPSYTPSFNWLFKEGVKAVWRSRGGNDIYDSVRVTVARNFKTEYAMDKMGI</sequence>
<dbReference type="EMBL" id="BAABCW010000001">
    <property type="protein sequence ID" value="GAA4106698.1"/>
    <property type="molecule type" value="Genomic_DNA"/>
</dbReference>
<evidence type="ECO:0000313" key="2">
    <source>
        <dbReference type="Proteomes" id="UP001500459"/>
    </source>
</evidence>
<protein>
    <recommendedName>
        <fullName evidence="3">Transposase</fullName>
    </recommendedName>
</protein>
<comment type="caution">
    <text evidence="1">The sequence shown here is derived from an EMBL/GenBank/DDBJ whole genome shotgun (WGS) entry which is preliminary data.</text>
</comment>
<evidence type="ECO:0000313" key="1">
    <source>
        <dbReference type="EMBL" id="GAA4106698.1"/>
    </source>
</evidence>
<gene>
    <name evidence="1" type="ORF">GCM10022393_01250</name>
</gene>
<evidence type="ECO:0008006" key="3">
    <source>
        <dbReference type="Google" id="ProtNLM"/>
    </source>
</evidence>
<dbReference type="Proteomes" id="UP001500459">
    <property type="component" value="Unassembled WGS sequence"/>
</dbReference>
<proteinExistence type="predicted"/>
<accession>A0ABP7X8B6</accession>
<reference evidence="2" key="1">
    <citation type="journal article" date="2019" name="Int. J. Syst. Evol. Microbiol.">
        <title>The Global Catalogue of Microorganisms (GCM) 10K type strain sequencing project: providing services to taxonomists for standard genome sequencing and annotation.</title>
        <authorList>
            <consortium name="The Broad Institute Genomics Platform"/>
            <consortium name="The Broad Institute Genome Sequencing Center for Infectious Disease"/>
            <person name="Wu L."/>
            <person name="Ma J."/>
        </authorList>
    </citation>
    <scope>NUCLEOTIDE SEQUENCE [LARGE SCALE GENOMIC DNA]</scope>
    <source>
        <strain evidence="2">JCM 17106</strain>
    </source>
</reference>